<dbReference type="RefSeq" id="WP_153455964.1">
    <property type="nucleotide sequence ID" value="NZ_WEGJ01000029.1"/>
</dbReference>
<sequence>MTFAYGANEKTARRVRAIVPKLIDGATTAMLVKERSSTNLAPGVFPVLAGWWRFSNRTAAAMLSLYEDGYTVEAAPLMRNLIGHAYALNWLVDNGEAGYRALVHESYESRRRLRENMEKVNWHVPDDLDIGEPPDLTPLTDLERKRHGTLRGQLSNFDNMVQAYGTPDMYPVYRNLSSYSHTTDMTAAAFVKDVEGNKVTVYESSHKDRLTDLCWMPVPLLQAALVMSPLIKGNPMRKLIREACRDLGLPDDLLPKRV</sequence>
<organism evidence="1 2">
    <name type="scientific">Streptomyces smaragdinus</name>
    <dbReference type="NCBI Taxonomy" id="2585196"/>
    <lineage>
        <taxon>Bacteria</taxon>
        <taxon>Bacillati</taxon>
        <taxon>Actinomycetota</taxon>
        <taxon>Actinomycetes</taxon>
        <taxon>Kitasatosporales</taxon>
        <taxon>Streptomycetaceae</taxon>
        <taxon>Streptomyces</taxon>
    </lineage>
</organism>
<dbReference type="EMBL" id="WEGJ01000029">
    <property type="protein sequence ID" value="MQY15120.1"/>
    <property type="molecule type" value="Genomic_DNA"/>
</dbReference>
<dbReference type="OrthoDB" id="4052716at2"/>
<name>A0A7K0CNQ4_9ACTN</name>
<gene>
    <name evidence="1" type="ORF">SRB5_52980</name>
</gene>
<dbReference type="Proteomes" id="UP000466345">
    <property type="component" value="Unassembled WGS sequence"/>
</dbReference>
<accession>A0A7K0CNQ4</accession>
<keyword evidence="2" id="KW-1185">Reference proteome</keyword>
<dbReference type="AlphaFoldDB" id="A0A7K0CNQ4"/>
<evidence type="ECO:0000313" key="2">
    <source>
        <dbReference type="Proteomes" id="UP000466345"/>
    </source>
</evidence>
<comment type="caution">
    <text evidence="1">The sequence shown here is derived from an EMBL/GenBank/DDBJ whole genome shotgun (WGS) entry which is preliminary data.</text>
</comment>
<dbReference type="InterPro" id="IPR043733">
    <property type="entry name" value="DUF5677"/>
</dbReference>
<dbReference type="Pfam" id="PF18928">
    <property type="entry name" value="DUF5677"/>
    <property type="match status" value="1"/>
</dbReference>
<evidence type="ECO:0000313" key="1">
    <source>
        <dbReference type="EMBL" id="MQY15120.1"/>
    </source>
</evidence>
<protein>
    <submittedName>
        <fullName evidence="1">Uncharacterized protein</fullName>
    </submittedName>
</protein>
<reference evidence="1 2" key="1">
    <citation type="submission" date="2019-10" db="EMBL/GenBank/DDBJ databases">
        <title>Streptomyces smaragdinus sp. nov. and Streptomyces fabii sp. nov., isolated from the gut of fungus growing-termite Macrotermes natalensis.</title>
        <authorList>
            <person name="Schwitalla J."/>
            <person name="Benndorf R."/>
            <person name="Martin K."/>
            <person name="De Beer W."/>
            <person name="Kaster A.-K."/>
            <person name="Vollmers J."/>
            <person name="Poulsen M."/>
            <person name="Beemelmanns C."/>
        </authorList>
    </citation>
    <scope>NUCLEOTIDE SEQUENCE [LARGE SCALE GENOMIC DNA]</scope>
    <source>
        <strain evidence="1 2">RB5</strain>
    </source>
</reference>
<proteinExistence type="predicted"/>